<proteinExistence type="predicted"/>
<dbReference type="Proteomes" id="UP000294752">
    <property type="component" value="Unassembled WGS sequence"/>
</dbReference>
<dbReference type="RefSeq" id="WP_133641338.1">
    <property type="nucleotide sequence ID" value="NZ_SNZV01000007.1"/>
</dbReference>
<organism evidence="1 2">
    <name type="scientific">Sphingobacterium paludis</name>
    <dbReference type="NCBI Taxonomy" id="1476465"/>
    <lineage>
        <taxon>Bacteria</taxon>
        <taxon>Pseudomonadati</taxon>
        <taxon>Bacteroidota</taxon>
        <taxon>Sphingobacteriia</taxon>
        <taxon>Sphingobacteriales</taxon>
        <taxon>Sphingobacteriaceae</taxon>
        <taxon>Sphingobacterium</taxon>
    </lineage>
</organism>
<dbReference type="OrthoDB" id="9848639at2"/>
<gene>
    <name evidence="1" type="ORF">B0I21_107248</name>
</gene>
<evidence type="ECO:0000313" key="1">
    <source>
        <dbReference type="EMBL" id="TDS11896.1"/>
    </source>
</evidence>
<keyword evidence="2" id="KW-1185">Reference proteome</keyword>
<dbReference type="EMBL" id="SNZV01000007">
    <property type="protein sequence ID" value="TDS11896.1"/>
    <property type="molecule type" value="Genomic_DNA"/>
</dbReference>
<protein>
    <submittedName>
        <fullName evidence="1">Uncharacterized protein</fullName>
    </submittedName>
</protein>
<sequence length="111" mass="12307">MGLFLQPLSSFACEEENPHAPMSCCDKDQEVDRKSEQGCCTNQPENSEADKHKCASDASCHCPIVKTPIYFVSIAQVENQHEFGMHHSYPRVHTASPKSGFAATWLLPKIA</sequence>
<evidence type="ECO:0000313" key="2">
    <source>
        <dbReference type="Proteomes" id="UP000294752"/>
    </source>
</evidence>
<reference evidence="1 2" key="1">
    <citation type="submission" date="2019-03" db="EMBL/GenBank/DDBJ databases">
        <title>Genomic Encyclopedia of Type Strains, Phase III (KMG-III): the genomes of soil and plant-associated and newly described type strains.</title>
        <authorList>
            <person name="Whitman W."/>
        </authorList>
    </citation>
    <scope>NUCLEOTIDE SEQUENCE [LARGE SCALE GENOMIC DNA]</scope>
    <source>
        <strain evidence="1 2">CGMCC 1.12801</strain>
    </source>
</reference>
<comment type="caution">
    <text evidence="1">The sequence shown here is derived from an EMBL/GenBank/DDBJ whole genome shotgun (WGS) entry which is preliminary data.</text>
</comment>
<accession>A0A4R7CZC9</accession>
<dbReference type="AlphaFoldDB" id="A0A4R7CZC9"/>
<name>A0A4R7CZC9_9SPHI</name>